<evidence type="ECO:0000256" key="11">
    <source>
        <dbReference type="ARBA" id="ARBA00023294"/>
    </source>
</evidence>
<evidence type="ECO:0000256" key="9">
    <source>
        <dbReference type="ARBA" id="ARBA00022989"/>
    </source>
</evidence>
<dbReference type="GO" id="GO:0005886">
    <property type="term" value="C:plasma membrane"/>
    <property type="evidence" value="ECO:0007669"/>
    <property type="project" value="UniProtKB-SubCell"/>
</dbReference>
<dbReference type="GO" id="GO:0012505">
    <property type="term" value="C:endomembrane system"/>
    <property type="evidence" value="ECO:0007669"/>
    <property type="project" value="UniProtKB-SubCell"/>
</dbReference>
<keyword evidence="8" id="KW-0029">Amino-acid transport</keyword>
<protein>
    <recommendedName>
        <fullName evidence="15">Amino acid transporter transmembrane domain-containing protein</fullName>
    </recommendedName>
</protein>
<evidence type="ECO:0000256" key="12">
    <source>
        <dbReference type="ARBA" id="ARBA00045588"/>
    </source>
</evidence>
<feature type="transmembrane region" description="Helical" evidence="14">
    <location>
        <begin position="551"/>
        <end position="576"/>
    </location>
</feature>
<feature type="transmembrane region" description="Helical" evidence="14">
    <location>
        <begin position="404"/>
        <end position="425"/>
    </location>
</feature>
<evidence type="ECO:0000256" key="13">
    <source>
        <dbReference type="SAM" id="MobiDB-lite"/>
    </source>
</evidence>
<name>A0AAN9TDT6_PSOTE</name>
<dbReference type="EMBL" id="JAYMYS010000001">
    <property type="protein sequence ID" value="KAK7412286.1"/>
    <property type="molecule type" value="Genomic_DNA"/>
</dbReference>
<evidence type="ECO:0000256" key="4">
    <source>
        <dbReference type="ARBA" id="ARBA00022448"/>
    </source>
</evidence>
<comment type="similarity">
    <text evidence="3">Belongs to the amino acid/polyamine transporter 2 family. Amino acid/auxin permease (AAAP) (TC 2.A.18.1) subfamily.</text>
</comment>
<keyword evidence="6 14" id="KW-0812">Transmembrane</keyword>
<keyword evidence="11" id="KW-0927">Auxin signaling pathway</keyword>
<evidence type="ECO:0000256" key="6">
    <source>
        <dbReference type="ARBA" id="ARBA00022692"/>
    </source>
</evidence>
<feature type="transmembrane region" description="Helical" evidence="14">
    <location>
        <begin position="356"/>
        <end position="373"/>
    </location>
</feature>
<dbReference type="InterPro" id="IPR013057">
    <property type="entry name" value="AA_transpt_TM"/>
</dbReference>
<evidence type="ECO:0000313" key="16">
    <source>
        <dbReference type="EMBL" id="KAK7412286.1"/>
    </source>
</evidence>
<dbReference type="Proteomes" id="UP001386955">
    <property type="component" value="Unassembled WGS sequence"/>
</dbReference>
<gene>
    <name evidence="16" type="ORF">VNO78_03739</name>
</gene>
<evidence type="ECO:0000313" key="17">
    <source>
        <dbReference type="Proteomes" id="UP001386955"/>
    </source>
</evidence>
<feature type="region of interest" description="Disordered" evidence="13">
    <location>
        <begin position="91"/>
        <end position="113"/>
    </location>
</feature>
<evidence type="ECO:0000256" key="1">
    <source>
        <dbReference type="ARBA" id="ARBA00004127"/>
    </source>
</evidence>
<evidence type="ECO:0000259" key="15">
    <source>
        <dbReference type="Pfam" id="PF01490"/>
    </source>
</evidence>
<dbReference type="PANTHER" id="PTHR48017">
    <property type="entry name" value="OS05G0424000 PROTEIN-RELATED"/>
    <property type="match status" value="1"/>
</dbReference>
<keyword evidence="7" id="KW-0769">Symport</keyword>
<feature type="transmembrane region" description="Helical" evidence="14">
    <location>
        <begin position="315"/>
        <end position="336"/>
    </location>
</feature>
<comment type="subcellular location">
    <subcellularLocation>
        <location evidence="2">Cell membrane</location>
    </subcellularLocation>
    <subcellularLocation>
        <location evidence="1">Endomembrane system</location>
        <topology evidence="1">Multi-pass membrane protein</topology>
    </subcellularLocation>
</comment>
<dbReference type="GO" id="GO:0015293">
    <property type="term" value="F:symporter activity"/>
    <property type="evidence" value="ECO:0007669"/>
    <property type="project" value="UniProtKB-KW"/>
</dbReference>
<feature type="domain" description="Amino acid transporter transmembrane" evidence="15">
    <location>
        <begin position="165"/>
        <end position="575"/>
    </location>
</feature>
<evidence type="ECO:0000256" key="14">
    <source>
        <dbReference type="SAM" id="Phobius"/>
    </source>
</evidence>
<evidence type="ECO:0000256" key="3">
    <source>
        <dbReference type="ARBA" id="ARBA00005590"/>
    </source>
</evidence>
<reference evidence="16 17" key="1">
    <citation type="submission" date="2024-01" db="EMBL/GenBank/DDBJ databases">
        <title>The genomes of 5 underutilized Papilionoideae crops provide insights into root nodulation and disease resistanc.</title>
        <authorList>
            <person name="Jiang F."/>
        </authorList>
    </citation>
    <scope>NUCLEOTIDE SEQUENCE [LARGE SCALE GENOMIC DNA]</scope>
    <source>
        <strain evidence="16">DUOXIRENSHENG_FW03</strain>
        <tissue evidence="16">Leaves</tissue>
    </source>
</reference>
<feature type="transmembrane region" description="Helical" evidence="14">
    <location>
        <begin position="445"/>
        <end position="469"/>
    </location>
</feature>
<keyword evidence="10 14" id="KW-0472">Membrane</keyword>
<keyword evidence="17" id="KW-1185">Reference proteome</keyword>
<comment type="function">
    <text evidence="12">Carrier protein involved in proton-driven auxin influx. Mediates the formation of auxin gradient from developing leaves (site of auxin biosynthesis) to tips by contributing to the loading of auxin in vascular tissues and facilitating acropetal (base to tip) auxin transport within inner tissues of the root apex, and basipetal (tip to base) auxin transport within outer tissues of the root apex. May be involved in lateral roots and nodules formation.</text>
</comment>
<keyword evidence="9 14" id="KW-1133">Transmembrane helix</keyword>
<dbReference type="GO" id="GO:0009734">
    <property type="term" value="P:auxin-activated signaling pathway"/>
    <property type="evidence" value="ECO:0007669"/>
    <property type="project" value="UniProtKB-KW"/>
</dbReference>
<dbReference type="Pfam" id="PF01490">
    <property type="entry name" value="Aa_trans"/>
    <property type="match status" value="1"/>
</dbReference>
<evidence type="ECO:0000256" key="8">
    <source>
        <dbReference type="ARBA" id="ARBA00022970"/>
    </source>
</evidence>
<feature type="transmembrane region" description="Helical" evidence="14">
    <location>
        <begin position="517"/>
        <end position="539"/>
    </location>
</feature>
<sequence length="588" mass="65314">MVHVAHRVNDQRPHALHSFPFGYFVSRRDPPTQHPLCLSLQRSQSNETSHYCYLSISTLLVFVYQGGVIHKMEERPETELISIPATPRVSTPEILTPSGQRSPRAASKEGKSWTPTSFISPRFLSPIGTPMKRVLVNMKGYLEEVGHLTKLNPQDAWLPITESRNGNAHYAAFHNLNAGVGFQALVLPVAFAYLGWSWGILSLTIAYCWQLYTLWILVQLHEAVPGKRYNRYVELAQAAFGERLGVWLALFPTVYLSAGTATALILIGGETMKLFFQIVCGPSCTSNPLTTVEWYLVFTSLSIVLSQLPNLNSIAGLSLIGAVTAITYSTMVWVLSVSQQRPPSISYEPLSLSQPSASLFLAMNALGIIAFSFRGHNLALEIQATMPSTFKHPARVPMWKGAKVAYFFIAMCLFPIAIGGFWAYGNQMPPGGILTALYAFHSHDISRGILALTFLLVVFNCLSSFQIYSMPAFDSFEAGYTSRTNRPCSIWVRSGFRVFYGFVSFFIGVALPFLSSLAGLLGGLTLPVTFAYPCFMWVLIKQPTKYSFTWYFNWILGWLGVGFSVAFSIGGIWSIVNDGLKLKFFKPN</sequence>
<evidence type="ECO:0000256" key="7">
    <source>
        <dbReference type="ARBA" id="ARBA00022847"/>
    </source>
</evidence>
<feature type="transmembrane region" description="Helical" evidence="14">
    <location>
        <begin position="490"/>
        <end position="511"/>
    </location>
</feature>
<comment type="caution">
    <text evidence="16">The sequence shown here is derived from an EMBL/GenBank/DDBJ whole genome shotgun (WGS) entry which is preliminary data.</text>
</comment>
<feature type="transmembrane region" description="Helical" evidence="14">
    <location>
        <begin position="172"/>
        <end position="194"/>
    </location>
</feature>
<organism evidence="16 17">
    <name type="scientific">Psophocarpus tetragonolobus</name>
    <name type="common">Winged bean</name>
    <name type="synonym">Dolichos tetragonolobus</name>
    <dbReference type="NCBI Taxonomy" id="3891"/>
    <lineage>
        <taxon>Eukaryota</taxon>
        <taxon>Viridiplantae</taxon>
        <taxon>Streptophyta</taxon>
        <taxon>Embryophyta</taxon>
        <taxon>Tracheophyta</taxon>
        <taxon>Spermatophyta</taxon>
        <taxon>Magnoliopsida</taxon>
        <taxon>eudicotyledons</taxon>
        <taxon>Gunneridae</taxon>
        <taxon>Pentapetalae</taxon>
        <taxon>rosids</taxon>
        <taxon>fabids</taxon>
        <taxon>Fabales</taxon>
        <taxon>Fabaceae</taxon>
        <taxon>Papilionoideae</taxon>
        <taxon>50 kb inversion clade</taxon>
        <taxon>NPAAA clade</taxon>
        <taxon>indigoferoid/millettioid clade</taxon>
        <taxon>Phaseoleae</taxon>
        <taxon>Psophocarpus</taxon>
    </lineage>
</organism>
<keyword evidence="5" id="KW-1003">Cell membrane</keyword>
<feature type="transmembrane region" description="Helical" evidence="14">
    <location>
        <begin position="200"/>
        <end position="224"/>
    </location>
</feature>
<dbReference type="AlphaFoldDB" id="A0AAN9TDT6"/>
<evidence type="ECO:0000256" key="5">
    <source>
        <dbReference type="ARBA" id="ARBA00022475"/>
    </source>
</evidence>
<feature type="transmembrane region" description="Helical" evidence="14">
    <location>
        <begin position="244"/>
        <end position="267"/>
    </location>
</feature>
<proteinExistence type="inferred from homology"/>
<evidence type="ECO:0000256" key="2">
    <source>
        <dbReference type="ARBA" id="ARBA00004236"/>
    </source>
</evidence>
<keyword evidence="4" id="KW-0813">Transport</keyword>
<dbReference type="GO" id="GO:0006865">
    <property type="term" value="P:amino acid transport"/>
    <property type="evidence" value="ECO:0007669"/>
    <property type="project" value="UniProtKB-KW"/>
</dbReference>
<evidence type="ECO:0000256" key="10">
    <source>
        <dbReference type="ARBA" id="ARBA00023136"/>
    </source>
</evidence>
<accession>A0AAN9TDT6</accession>